<comment type="caution">
    <text evidence="1">The sequence shown here is derived from an EMBL/GenBank/DDBJ whole genome shotgun (WGS) entry which is preliminary data.</text>
</comment>
<dbReference type="EMBL" id="ANJV01000257">
    <property type="protein sequence ID" value="EPC49679.1"/>
    <property type="molecule type" value="Genomic_DNA"/>
</dbReference>
<sequence length="124" mass="14410">MVQLKELLSELNIPIESANIAEEPTDSMNELLAREKKYGLNTRDIVSNKSDQAEISIPRDIVTSWYNAYLVFKDYGGNDNDINTQLNEPYDDYYKHLTNCSMQDYTLNHDEKQTSFNDRLLSCF</sequence>
<gene>
    <name evidence="1" type="ORF">Lpp7_12413</name>
</gene>
<dbReference type="AlphaFoldDB" id="A0A8E0M7C3"/>
<organism evidence="1 2">
    <name type="scientific">Lacticaseibacillus paracasei subsp. paracasei Lpp7</name>
    <dbReference type="NCBI Taxonomy" id="1256200"/>
    <lineage>
        <taxon>Bacteria</taxon>
        <taxon>Bacillati</taxon>
        <taxon>Bacillota</taxon>
        <taxon>Bacilli</taxon>
        <taxon>Lactobacillales</taxon>
        <taxon>Lactobacillaceae</taxon>
        <taxon>Lacticaseibacillus</taxon>
    </lineage>
</organism>
<evidence type="ECO:0000313" key="1">
    <source>
        <dbReference type="EMBL" id="EPC49679.1"/>
    </source>
</evidence>
<reference evidence="1 2" key="1">
    <citation type="journal article" date="2013" name="PLoS ONE">
        <title>Lactobacillus paracasei comparative genomics: towards species pan-genome definition and exploitation of diversity.</title>
        <authorList>
            <person name="Smokvina T."/>
            <person name="Wels M."/>
            <person name="Polka J."/>
            <person name="Chervaux C."/>
            <person name="Brisse S."/>
            <person name="Boekhorst J."/>
            <person name="van Hylckama Vlieg J.E."/>
            <person name="Siezen R.J."/>
        </authorList>
    </citation>
    <scope>NUCLEOTIDE SEQUENCE [LARGE SCALE GENOMIC DNA]</scope>
    <source>
        <strain evidence="1 2">Lpp7</strain>
    </source>
</reference>
<accession>A0A8E0M7C3</accession>
<evidence type="ECO:0000313" key="2">
    <source>
        <dbReference type="Proteomes" id="UP000014303"/>
    </source>
</evidence>
<proteinExistence type="predicted"/>
<dbReference type="Proteomes" id="UP000014303">
    <property type="component" value="Unassembled WGS sequence"/>
</dbReference>
<name>A0A8E0M7C3_LACPA</name>
<protein>
    <submittedName>
        <fullName evidence="1">Uncharacterized protein</fullName>
    </submittedName>
</protein>